<dbReference type="Proteomes" id="UP000188184">
    <property type="component" value="Plasmid unnamed1"/>
</dbReference>
<organism evidence="1 2">
    <name type="scientific">Planococcus lenghuensis</name>
    <dbReference type="NCBI Taxonomy" id="2213202"/>
    <lineage>
        <taxon>Bacteria</taxon>
        <taxon>Bacillati</taxon>
        <taxon>Bacillota</taxon>
        <taxon>Bacilli</taxon>
        <taxon>Bacillales</taxon>
        <taxon>Caryophanaceae</taxon>
        <taxon>Planococcus</taxon>
    </lineage>
</organism>
<dbReference type="AlphaFoldDB" id="A0A1Q2L5F4"/>
<name>A0A1Q2L5F4_9BACL</name>
<accession>A0A1Q2L5F4</accession>
<gene>
    <name evidence="1" type="ORF">B0X71_19325</name>
</gene>
<dbReference type="RefSeq" id="WP_077591185.1">
    <property type="nucleotide sequence ID" value="NZ_CP019641.1"/>
</dbReference>
<dbReference type="Pfam" id="PF14076">
    <property type="entry name" value="DUF4258"/>
    <property type="match status" value="1"/>
</dbReference>
<evidence type="ECO:0008006" key="3">
    <source>
        <dbReference type="Google" id="ProtNLM"/>
    </source>
</evidence>
<protein>
    <recommendedName>
        <fullName evidence="3">DUF4258 domain-containing protein</fullName>
    </recommendedName>
</protein>
<keyword evidence="1" id="KW-0614">Plasmid</keyword>
<dbReference type="KEGG" id="pmar:B0X71_19325"/>
<geneLocation type="plasmid" evidence="1 2">
    <name>unnamed1</name>
</geneLocation>
<reference evidence="1 2" key="1">
    <citation type="submission" date="2017-02" db="EMBL/GenBank/DDBJ databases">
        <title>The complete genomic sequence of a novel cold adapted crude oil-degrading bacterium Planococcus qaidamina Y42.</title>
        <authorList>
            <person name="Yang R."/>
        </authorList>
    </citation>
    <scope>NUCLEOTIDE SEQUENCE [LARGE SCALE GENOMIC DNA]</scope>
    <source>
        <strain evidence="1 2">Y42</strain>
        <plasmid evidence="1 2">unnamed1</plasmid>
    </source>
</reference>
<evidence type="ECO:0000313" key="1">
    <source>
        <dbReference type="EMBL" id="AQQ55327.1"/>
    </source>
</evidence>
<sequence length="98" mass="11282">MEMKIIKKRLMQGKMMMSDHVGERMAKRGYTRKDLISCILQGELTETQYYNRRFGFVIEGFDADDSPMVVIVGFGKIKGTMKIITAMPPIADKFKRVI</sequence>
<keyword evidence="2" id="KW-1185">Reference proteome</keyword>
<dbReference type="InterPro" id="IPR025354">
    <property type="entry name" value="DUF4258"/>
</dbReference>
<evidence type="ECO:0000313" key="2">
    <source>
        <dbReference type="Proteomes" id="UP000188184"/>
    </source>
</evidence>
<dbReference type="EMBL" id="CP019641">
    <property type="protein sequence ID" value="AQQ55327.1"/>
    <property type="molecule type" value="Genomic_DNA"/>
</dbReference>
<proteinExistence type="predicted"/>
<dbReference type="OrthoDB" id="964236at2"/>